<accession>A0ABQ6JEG3</accession>
<dbReference type="PANTHER" id="PTHR42785:SF1">
    <property type="entry name" value="DNA TOPOISOMERASE"/>
    <property type="match status" value="1"/>
</dbReference>
<dbReference type="EMBL" id="BSUZ01000001">
    <property type="protein sequence ID" value="GMA86591.1"/>
    <property type="molecule type" value="Genomic_DNA"/>
</dbReference>
<dbReference type="InterPro" id="IPR023405">
    <property type="entry name" value="Topo_IA_core_domain"/>
</dbReference>
<keyword evidence="4" id="KW-1185">Reference proteome</keyword>
<dbReference type="SUPFAM" id="SSF56712">
    <property type="entry name" value="Prokaryotic type I DNA topoisomerase"/>
    <property type="match status" value="1"/>
</dbReference>
<name>A0ABQ6JEG3_9ACTN</name>
<dbReference type="PROSITE" id="PS50880">
    <property type="entry name" value="TOPRIM"/>
    <property type="match status" value="1"/>
</dbReference>
<evidence type="ECO:0000313" key="3">
    <source>
        <dbReference type="EMBL" id="GMA86591.1"/>
    </source>
</evidence>
<feature type="region of interest" description="Disordered" evidence="1">
    <location>
        <begin position="1"/>
        <end position="30"/>
    </location>
</feature>
<dbReference type="PANTHER" id="PTHR42785">
    <property type="entry name" value="DNA TOPOISOMERASE, TYPE IA, CORE"/>
    <property type="match status" value="1"/>
</dbReference>
<organism evidence="3 4">
    <name type="scientific">Angustibacter aerolatus</name>
    <dbReference type="NCBI Taxonomy" id="1162965"/>
    <lineage>
        <taxon>Bacteria</taxon>
        <taxon>Bacillati</taxon>
        <taxon>Actinomycetota</taxon>
        <taxon>Actinomycetes</taxon>
        <taxon>Kineosporiales</taxon>
        <taxon>Kineosporiaceae</taxon>
    </lineage>
</organism>
<comment type="caution">
    <text evidence="3">The sequence shown here is derived from an EMBL/GenBank/DDBJ whole genome shotgun (WGS) entry which is preliminary data.</text>
</comment>
<dbReference type="InterPro" id="IPR000380">
    <property type="entry name" value="Topo_IA"/>
</dbReference>
<feature type="domain" description="Toprim" evidence="2">
    <location>
        <begin position="31"/>
        <end position="112"/>
    </location>
</feature>
<evidence type="ECO:0000256" key="1">
    <source>
        <dbReference type="SAM" id="MobiDB-lite"/>
    </source>
</evidence>
<dbReference type="Pfam" id="PF01751">
    <property type="entry name" value="Toprim"/>
    <property type="match status" value="1"/>
</dbReference>
<sequence>MARFSRSEVAASAARTQQGDPVATTSSDSRRRLVIVESPAKAKTIAGYLGEGYDVEASVGHIRDLPQPSEPADRHEEGPVRQVRRRRRARVRAVLRGRPRQEEEGRRACGGC</sequence>
<gene>
    <name evidence="3" type="ORF">GCM10025868_18410</name>
</gene>
<protein>
    <recommendedName>
        <fullName evidence="2">Toprim domain-containing protein</fullName>
    </recommendedName>
</protein>
<dbReference type="InterPro" id="IPR006171">
    <property type="entry name" value="TOPRIM_dom"/>
</dbReference>
<dbReference type="Gene3D" id="3.40.50.140">
    <property type="match status" value="1"/>
</dbReference>
<feature type="region of interest" description="Disordered" evidence="1">
    <location>
        <begin position="63"/>
        <end position="88"/>
    </location>
</feature>
<evidence type="ECO:0000259" key="2">
    <source>
        <dbReference type="PROSITE" id="PS50880"/>
    </source>
</evidence>
<feature type="compositionally biased region" description="Polar residues" evidence="1">
    <location>
        <begin position="14"/>
        <end position="27"/>
    </location>
</feature>
<dbReference type="Proteomes" id="UP001157017">
    <property type="component" value="Unassembled WGS sequence"/>
</dbReference>
<evidence type="ECO:0000313" key="4">
    <source>
        <dbReference type="Proteomes" id="UP001157017"/>
    </source>
</evidence>
<proteinExistence type="predicted"/>
<reference evidence="4" key="1">
    <citation type="journal article" date="2019" name="Int. J. Syst. Evol. Microbiol.">
        <title>The Global Catalogue of Microorganisms (GCM) 10K type strain sequencing project: providing services to taxonomists for standard genome sequencing and annotation.</title>
        <authorList>
            <consortium name="The Broad Institute Genomics Platform"/>
            <consortium name="The Broad Institute Genome Sequencing Center for Infectious Disease"/>
            <person name="Wu L."/>
            <person name="Ma J."/>
        </authorList>
    </citation>
    <scope>NUCLEOTIDE SEQUENCE [LARGE SCALE GENOMIC DNA]</scope>
    <source>
        <strain evidence="4">NBRC 108730</strain>
    </source>
</reference>